<evidence type="ECO:0000313" key="9">
    <source>
        <dbReference type="Proteomes" id="UP001344888"/>
    </source>
</evidence>
<dbReference type="PRINTS" id="PR00506">
    <property type="entry name" value="D21N6MTFRASE"/>
</dbReference>
<dbReference type="Gene3D" id="3.40.50.150">
    <property type="entry name" value="Vaccinia Virus protein VP39"/>
    <property type="match status" value="1"/>
</dbReference>
<keyword evidence="9" id="KW-1185">Reference proteome</keyword>
<accession>A0AAW9NNC2</accession>
<evidence type="ECO:0000256" key="1">
    <source>
        <dbReference type="ARBA" id="ARBA00006594"/>
    </source>
</evidence>
<comment type="similarity">
    <text evidence="1">Belongs to the N(4)/N(6)-methyltransferase family.</text>
</comment>
<dbReference type="Pfam" id="PF18273">
    <property type="entry name" value="T3RM_EcoP15I_C"/>
    <property type="match status" value="1"/>
</dbReference>
<dbReference type="InterPro" id="IPR002941">
    <property type="entry name" value="DNA_methylase_N4/N6"/>
</dbReference>
<feature type="domain" description="DNA methylase N-4/N-6" evidence="6">
    <location>
        <begin position="116"/>
        <end position="421"/>
    </location>
</feature>
<keyword evidence="5" id="KW-0680">Restriction system</keyword>
<reference evidence="8 9" key="1">
    <citation type="submission" date="2023-03" db="EMBL/GenBank/DDBJ databases">
        <title>Bacillus Genome Sequencing.</title>
        <authorList>
            <person name="Dunlap C."/>
        </authorList>
    </citation>
    <scope>NUCLEOTIDE SEQUENCE [LARGE SCALE GENOMIC DNA]</scope>
    <source>
        <strain evidence="8 9">B-59205</strain>
    </source>
</reference>
<evidence type="ECO:0000256" key="5">
    <source>
        <dbReference type="ARBA" id="ARBA00022747"/>
    </source>
</evidence>
<dbReference type="GO" id="GO:0008170">
    <property type="term" value="F:N-methyltransferase activity"/>
    <property type="evidence" value="ECO:0007669"/>
    <property type="project" value="InterPro"/>
</dbReference>
<dbReference type="GO" id="GO:0032259">
    <property type="term" value="P:methylation"/>
    <property type="evidence" value="ECO:0007669"/>
    <property type="project" value="UniProtKB-KW"/>
</dbReference>
<dbReference type="SUPFAM" id="SSF53335">
    <property type="entry name" value="S-adenosyl-L-methionine-dependent methyltransferases"/>
    <property type="match status" value="1"/>
</dbReference>
<dbReference type="Proteomes" id="UP001344888">
    <property type="component" value="Unassembled WGS sequence"/>
</dbReference>
<name>A0AAW9NNC2_9BACL</name>
<evidence type="ECO:0000256" key="4">
    <source>
        <dbReference type="ARBA" id="ARBA00022691"/>
    </source>
</evidence>
<proteinExistence type="inferred from homology"/>
<dbReference type="AlphaFoldDB" id="A0AAW9NNC2"/>
<keyword evidence="4" id="KW-0949">S-adenosyl-L-methionine</keyword>
<gene>
    <name evidence="8" type="ORF">P9B03_11185</name>
</gene>
<dbReference type="EMBL" id="JARSFG010000015">
    <property type="protein sequence ID" value="MEC1179047.1"/>
    <property type="molecule type" value="Genomic_DNA"/>
</dbReference>
<dbReference type="InterPro" id="IPR041405">
    <property type="entry name" value="T3RM_EcoP15I_C"/>
</dbReference>
<evidence type="ECO:0000313" key="8">
    <source>
        <dbReference type="EMBL" id="MEC1179047.1"/>
    </source>
</evidence>
<dbReference type="InterPro" id="IPR029063">
    <property type="entry name" value="SAM-dependent_MTases_sf"/>
</dbReference>
<dbReference type="InterPro" id="IPR002052">
    <property type="entry name" value="DNA_methylase_N6_adenine_CS"/>
</dbReference>
<keyword evidence="2 8" id="KW-0489">Methyltransferase</keyword>
<dbReference type="Pfam" id="PF01555">
    <property type="entry name" value="N6_N4_Mtase"/>
    <property type="match status" value="1"/>
</dbReference>
<dbReference type="PIRSF" id="PIRSF015855">
    <property type="entry name" value="TypeIII_Mtase_mKpnI"/>
    <property type="match status" value="1"/>
</dbReference>
<dbReference type="InterPro" id="IPR002295">
    <property type="entry name" value="N4/N6-MTase_EcoPI_Mod-like"/>
</dbReference>
<evidence type="ECO:0000256" key="2">
    <source>
        <dbReference type="ARBA" id="ARBA00022603"/>
    </source>
</evidence>
<evidence type="ECO:0000259" key="6">
    <source>
        <dbReference type="Pfam" id="PF01555"/>
    </source>
</evidence>
<keyword evidence="3" id="KW-0808">Transferase</keyword>
<dbReference type="PROSITE" id="PS00092">
    <property type="entry name" value="N6_MTASE"/>
    <property type="match status" value="1"/>
</dbReference>
<sequence length="622" mass="71565">MDQEIEVIKENVLEERLLELKKYYPQFFDKQGQFQIDKFEEFIGQVGGNLNREGYTLNFLGKEYAKLQEDVPTNTVITPDVKTNFNDNNKDSENIYIVGDNLSALKHLRKSYSESIKLIYIDPPYNTGKGDFTYPDKFEFTKEKLADILGDEDKAERIFELQGKSSHSAWLTFMLPRISIAYKLLKKDGVMLFSIDENEYANLKLLCDDIFGEMNKLPTFIWQNKKGGGNDSTHVAEETEYILAYARDISKLPPLFEVYSSEYLKRYKEEDDIGRYYWDTFKRKSGKQYYPITAPDGTILEYDENGNKISWLRSEKRFYSDLKIGDVKFVNHNSKWNVHFKQRLPKGKKPRNLLVLTENGTNSDGSDEILNYFGAEVFTNPKPSSLIKYFLEVLTRNEDIVLDFFSGSGTTADAVFQVNADSNGDRKFILVQLPEPTKDSSNARNLGYKTIDEIGRERIRKAAEKVLNNIKTHVDLGFKTYYVHESPVLALDEIEEFSNSEEVQDSLGISIESNVEKYAYLDASGRDTLLTTWMLNDGEGLGIEPKKIILFDYVGFKSGNRLYLIDEGFNSNNVAELLRQIDSKILVLSNVTVFAHSMSFEVRHELNIALRTRTGISLEVRY</sequence>
<evidence type="ECO:0000259" key="7">
    <source>
        <dbReference type="Pfam" id="PF18273"/>
    </source>
</evidence>
<feature type="domain" description="Type III R-M EcoP15I C-terminal" evidence="7">
    <location>
        <begin position="525"/>
        <end position="611"/>
    </location>
</feature>
<organism evidence="8 9">
    <name type="scientific">Metasolibacillus meyeri</name>
    <dbReference type="NCBI Taxonomy" id="1071052"/>
    <lineage>
        <taxon>Bacteria</taxon>
        <taxon>Bacillati</taxon>
        <taxon>Bacillota</taxon>
        <taxon>Bacilli</taxon>
        <taxon>Bacillales</taxon>
        <taxon>Caryophanaceae</taxon>
        <taxon>Metasolibacillus</taxon>
    </lineage>
</organism>
<protein>
    <submittedName>
        <fullName evidence="8">DNA methyltransferase</fullName>
    </submittedName>
</protein>
<evidence type="ECO:0000256" key="3">
    <source>
        <dbReference type="ARBA" id="ARBA00022679"/>
    </source>
</evidence>
<dbReference type="GO" id="GO:0009307">
    <property type="term" value="P:DNA restriction-modification system"/>
    <property type="evidence" value="ECO:0007669"/>
    <property type="project" value="UniProtKB-KW"/>
</dbReference>
<dbReference type="GO" id="GO:0003677">
    <property type="term" value="F:DNA binding"/>
    <property type="evidence" value="ECO:0007669"/>
    <property type="project" value="InterPro"/>
</dbReference>
<dbReference type="RefSeq" id="WP_326123544.1">
    <property type="nucleotide sequence ID" value="NZ_JARSFG010000015.1"/>
</dbReference>
<comment type="caution">
    <text evidence="8">The sequence shown here is derived from an EMBL/GenBank/DDBJ whole genome shotgun (WGS) entry which is preliminary data.</text>
</comment>